<comment type="subcellular location">
    <subcellularLocation>
        <location evidence="3">Membrane</location>
        <topology evidence="3">Single-pass type II membrane protein</topology>
    </subcellularLocation>
</comment>
<dbReference type="InterPro" id="IPR004159">
    <property type="entry name" value="Put_SAM_MeTrfase"/>
</dbReference>
<evidence type="ECO:0000256" key="2">
    <source>
        <dbReference type="ARBA" id="ARBA00023180"/>
    </source>
</evidence>
<comment type="similarity">
    <text evidence="3">Belongs to the methyltransferase superfamily.</text>
</comment>
<dbReference type="GO" id="GO:0005768">
    <property type="term" value="C:endosome"/>
    <property type="evidence" value="ECO:0007669"/>
    <property type="project" value="TreeGrafter"/>
</dbReference>
<keyword evidence="3" id="KW-0472">Membrane</keyword>
<dbReference type="GO" id="GO:0032259">
    <property type="term" value="P:methylation"/>
    <property type="evidence" value="ECO:0007669"/>
    <property type="project" value="UniProtKB-KW"/>
</dbReference>
<keyword evidence="3" id="KW-1133">Transmembrane helix</keyword>
<dbReference type="PROSITE" id="PS51257">
    <property type="entry name" value="PROKAR_LIPOPROTEIN"/>
    <property type="match status" value="1"/>
</dbReference>
<evidence type="ECO:0000313" key="5">
    <source>
        <dbReference type="Proteomes" id="UP001188597"/>
    </source>
</evidence>
<organism evidence="4 5">
    <name type="scientific">Escallonia herrerae</name>
    <dbReference type="NCBI Taxonomy" id="1293975"/>
    <lineage>
        <taxon>Eukaryota</taxon>
        <taxon>Viridiplantae</taxon>
        <taxon>Streptophyta</taxon>
        <taxon>Embryophyta</taxon>
        <taxon>Tracheophyta</taxon>
        <taxon>Spermatophyta</taxon>
        <taxon>Magnoliopsida</taxon>
        <taxon>eudicotyledons</taxon>
        <taxon>Gunneridae</taxon>
        <taxon>Pentapetalae</taxon>
        <taxon>asterids</taxon>
        <taxon>campanulids</taxon>
        <taxon>Escalloniales</taxon>
        <taxon>Escalloniaceae</taxon>
        <taxon>Escallonia</taxon>
    </lineage>
</organism>
<keyword evidence="3" id="KW-0735">Signal-anchor</keyword>
<comment type="caution">
    <text evidence="4">The sequence shown here is derived from an EMBL/GenBank/DDBJ whole genome shotgun (WGS) entry which is preliminary data.</text>
</comment>
<dbReference type="GO" id="GO:0016020">
    <property type="term" value="C:membrane"/>
    <property type="evidence" value="ECO:0007669"/>
    <property type="project" value="UniProtKB-SubCell"/>
</dbReference>
<dbReference type="GO" id="GO:0008168">
    <property type="term" value="F:methyltransferase activity"/>
    <property type="evidence" value="ECO:0007669"/>
    <property type="project" value="UniProtKB-UniRule"/>
</dbReference>
<dbReference type="AlphaFoldDB" id="A0AA88WQ32"/>
<keyword evidence="3" id="KW-0812">Transmembrane</keyword>
<evidence type="ECO:0000256" key="3">
    <source>
        <dbReference type="RuleBase" id="RU366043"/>
    </source>
</evidence>
<sequence>MKSFNSVDLFKLPTLLRISAFLFVSLACFYLGKRWSESDGYQQRVFFTSRQIPAPSVSLSPNYNRTFDLSSLIQNGTVSNQAIPSSPPISNTVLPPPPPPPVAVETFGVVDENGAMAEEFEVGEFDPDVVENWGYGNVTEAVEGGRSGGARVKVKKFGLCEASMREYIPCLDNVEAIKRLNSTKNGEKFERHCPGNGQGLSCLVPAPKGYRTPIPWPRSRDEIKYNELHYIPRCEPFDTYPRTYDFLHAAGLFSVEQKRCNISSIMLEMDRILRPGGRVYIRDSIAVIDELKEIGSAMGWQVSVRETAEGPHASYRILTCDKRLLRA</sequence>
<feature type="transmembrane region" description="Helical" evidence="3">
    <location>
        <begin position="12"/>
        <end position="32"/>
    </location>
</feature>
<dbReference type="EC" id="2.1.1.-" evidence="3"/>
<reference evidence="4" key="1">
    <citation type="submission" date="2022-12" db="EMBL/GenBank/DDBJ databases">
        <title>Draft genome assemblies for two species of Escallonia (Escalloniales).</title>
        <authorList>
            <person name="Chanderbali A."/>
            <person name="Dervinis C."/>
            <person name="Anghel I."/>
            <person name="Soltis D."/>
            <person name="Soltis P."/>
            <person name="Zapata F."/>
        </authorList>
    </citation>
    <scope>NUCLEOTIDE SEQUENCE</scope>
    <source>
        <strain evidence="4">UCBG64.0493</strain>
        <tissue evidence="4">Leaf</tissue>
    </source>
</reference>
<gene>
    <name evidence="4" type="ORF">RJ639_036727</name>
</gene>
<dbReference type="EMBL" id="JAVXUP010000289">
    <property type="protein sequence ID" value="KAK3031931.1"/>
    <property type="molecule type" value="Genomic_DNA"/>
</dbReference>
<keyword evidence="5" id="KW-1185">Reference proteome</keyword>
<name>A0AA88WQ32_9ASTE</name>
<dbReference type="PANTHER" id="PTHR10108">
    <property type="entry name" value="SAM-DEPENDENT METHYLTRANSFERASE"/>
    <property type="match status" value="1"/>
</dbReference>
<protein>
    <recommendedName>
        <fullName evidence="3">Methyltransferase</fullName>
        <ecNumber evidence="3">2.1.1.-</ecNumber>
    </recommendedName>
</protein>
<evidence type="ECO:0000313" key="4">
    <source>
        <dbReference type="EMBL" id="KAK3031931.1"/>
    </source>
</evidence>
<keyword evidence="1 3" id="KW-0489">Methyltransferase</keyword>
<dbReference type="Proteomes" id="UP001188597">
    <property type="component" value="Unassembled WGS sequence"/>
</dbReference>
<accession>A0AA88WQ32</accession>
<dbReference type="PANTHER" id="PTHR10108:SF979">
    <property type="entry name" value="METHYLTRANSFERASE PMT11-RELATED"/>
    <property type="match status" value="1"/>
</dbReference>
<dbReference type="GO" id="GO:0005802">
    <property type="term" value="C:trans-Golgi network"/>
    <property type="evidence" value="ECO:0007669"/>
    <property type="project" value="TreeGrafter"/>
</dbReference>
<evidence type="ECO:0000256" key="1">
    <source>
        <dbReference type="ARBA" id="ARBA00022603"/>
    </source>
</evidence>
<keyword evidence="3" id="KW-0808">Transferase</keyword>
<proteinExistence type="inferred from homology"/>
<dbReference type="Pfam" id="PF03141">
    <property type="entry name" value="Methyltransf_29"/>
    <property type="match status" value="2"/>
</dbReference>
<keyword evidence="2 3" id="KW-0325">Glycoprotein</keyword>